<name>A0ACC2TU66_9FUNG</name>
<evidence type="ECO:0000313" key="1">
    <source>
        <dbReference type="EMBL" id="KAJ9078006.1"/>
    </source>
</evidence>
<comment type="caution">
    <text evidence="1">The sequence shown here is derived from an EMBL/GenBank/DDBJ whole genome shotgun (WGS) entry which is preliminary data.</text>
</comment>
<gene>
    <name evidence="1" type="ORF">DSO57_1011294</name>
</gene>
<organism evidence="1 2">
    <name type="scientific">Entomophthora muscae</name>
    <dbReference type="NCBI Taxonomy" id="34485"/>
    <lineage>
        <taxon>Eukaryota</taxon>
        <taxon>Fungi</taxon>
        <taxon>Fungi incertae sedis</taxon>
        <taxon>Zoopagomycota</taxon>
        <taxon>Entomophthoromycotina</taxon>
        <taxon>Entomophthoromycetes</taxon>
        <taxon>Entomophthorales</taxon>
        <taxon>Entomophthoraceae</taxon>
        <taxon>Entomophthora</taxon>
    </lineage>
</organism>
<protein>
    <submittedName>
        <fullName evidence="1">Uncharacterized protein</fullName>
    </submittedName>
</protein>
<evidence type="ECO:0000313" key="2">
    <source>
        <dbReference type="Proteomes" id="UP001165960"/>
    </source>
</evidence>
<sequence>MAAHKSKRQKAQELINTRYEDLPYWTSLGLKFVAEGYKKACQSIVPLASIMIVYFLLTPESFDLRGKLLFAWSVGEVLFFLVCRKIFQASFQRKLSPLGEAEMLETCRRVKENVGDMQQMMGQWLLEKPKGETYQEHFSEWISWLMFDREEESLTSEEQVQLQRVLTEFCQGLKKSPKPLLHKPKCMRPSLDIFPIQPKPFVAYLGIKCINALTYLTLRHLGFHRYSEDGLSYWHCSGNSSEPPIIFIHGLGIGLFPYLEKIRRLRQHSDKGILLLELPHISMEIYHNILNHDQTLAAIDSLFKRHSLDKVSLVAHSYGTLIASWLIQHRQHLLHKVTLLDPICFNMWESTLVTNFLYAKPFAFSHEMAQFFVAQDPLISHTLTKEIYWYESVLFPQDIHVPTNIFLSSQDWVVDAAACADYLHSSLPPSGKVHLLETSHGGYLTNPSEYGRVFNTL</sequence>
<keyword evidence="2" id="KW-1185">Reference proteome</keyword>
<accession>A0ACC2TU66</accession>
<reference evidence="1" key="1">
    <citation type="submission" date="2022-04" db="EMBL/GenBank/DDBJ databases">
        <title>Genome of the entomopathogenic fungus Entomophthora muscae.</title>
        <authorList>
            <person name="Elya C."/>
            <person name="Lovett B.R."/>
            <person name="Lee E."/>
            <person name="Macias A.M."/>
            <person name="Hajek A.E."/>
            <person name="De Bivort B.L."/>
            <person name="Kasson M.T."/>
            <person name="De Fine Licht H.H."/>
            <person name="Stajich J.E."/>
        </authorList>
    </citation>
    <scope>NUCLEOTIDE SEQUENCE</scope>
    <source>
        <strain evidence="1">Berkeley</strain>
    </source>
</reference>
<dbReference type="EMBL" id="QTSX02002168">
    <property type="protein sequence ID" value="KAJ9078006.1"/>
    <property type="molecule type" value="Genomic_DNA"/>
</dbReference>
<dbReference type="Proteomes" id="UP001165960">
    <property type="component" value="Unassembled WGS sequence"/>
</dbReference>
<proteinExistence type="predicted"/>